<evidence type="ECO:0000256" key="1">
    <source>
        <dbReference type="ARBA" id="ARBA00005964"/>
    </source>
</evidence>
<dbReference type="PROSITE" id="PS00122">
    <property type="entry name" value="CARBOXYLESTERASE_B_1"/>
    <property type="match status" value="1"/>
</dbReference>
<reference evidence="5" key="2">
    <citation type="submission" date="2020-09" db="EMBL/GenBank/DDBJ databases">
        <authorList>
            <person name="Sun Q."/>
            <person name="Ohkuma M."/>
        </authorList>
    </citation>
    <scope>NUCLEOTIDE SEQUENCE</scope>
    <source>
        <strain evidence="5">JCM 4518</strain>
    </source>
</reference>
<dbReference type="RefSeq" id="WP_189977482.1">
    <property type="nucleotide sequence ID" value="NZ_BMUL01000007.1"/>
</dbReference>
<dbReference type="EC" id="3.1.1.-" evidence="3"/>
<dbReference type="InterPro" id="IPR029058">
    <property type="entry name" value="AB_hydrolase_fold"/>
</dbReference>
<dbReference type="Proteomes" id="UP000644020">
    <property type="component" value="Unassembled WGS sequence"/>
</dbReference>
<reference evidence="5" key="1">
    <citation type="journal article" date="2014" name="Int. J. Syst. Evol. Microbiol.">
        <title>Complete genome sequence of Corynebacterium casei LMG S-19264T (=DSM 44701T), isolated from a smear-ripened cheese.</title>
        <authorList>
            <consortium name="US DOE Joint Genome Institute (JGI-PGF)"/>
            <person name="Walter F."/>
            <person name="Albersmeier A."/>
            <person name="Kalinowski J."/>
            <person name="Ruckert C."/>
        </authorList>
    </citation>
    <scope>NUCLEOTIDE SEQUENCE</scope>
    <source>
        <strain evidence="5">JCM 4518</strain>
    </source>
</reference>
<dbReference type="SUPFAM" id="SSF53474">
    <property type="entry name" value="alpha/beta-Hydrolases"/>
    <property type="match status" value="1"/>
</dbReference>
<dbReference type="InterPro" id="IPR050309">
    <property type="entry name" value="Type-B_Carboxylest/Lipase"/>
</dbReference>
<sequence>MTAWDLEPERGRDGGAESGVPEAVLVSGRVSGAFAVDGVARFLGVPYARAPFGSRRFRAPEPVEPWEGVRRAAEFGATAPKRPYAPPLDALLPDPVVEGDDCLNVNVWAPWGPAGPDIGAGGDGSRGGRPVMVWIHGGSLVHGSNAVPVYDGTAFARDGVVLVSVNYRLGVEGFGVFPDAPANLGLRDQIAALVWVRENIAVFGGDPERVTVFGESAGAISIAALLASPLARGLFRRAVVQSGAPMALSRERARRTTEAVAKRLGVAATAEAFAAVDRERLLTAQTEVTAKGSPLTGGHSFQLMVDGDVLPRNPAEALGAHGGVPAEGRGVDGAGVDLLMGTTSEEYRLWFVPSGLVERLSPFLLRLALWKTRVPSRTARVYRANRLGARPGELLGALATDKLLRVPLNRMADARLRSGAAGRTYLYEFGWPSPVLGLGACHALELGFVFDTLHTPEARAMTGPDAPRELAAAMHAAWVAFAAEGDPGWRAWDGERPVMAFGPGAPVLVPAPRDDERRAWDG</sequence>
<keyword evidence="2 3" id="KW-0378">Hydrolase</keyword>
<dbReference type="Gene3D" id="3.40.50.1820">
    <property type="entry name" value="alpha/beta hydrolase"/>
    <property type="match status" value="1"/>
</dbReference>
<evidence type="ECO:0000256" key="3">
    <source>
        <dbReference type="RuleBase" id="RU361235"/>
    </source>
</evidence>
<feature type="domain" description="Carboxylesterase type B" evidence="4">
    <location>
        <begin position="27"/>
        <end position="487"/>
    </location>
</feature>
<dbReference type="PANTHER" id="PTHR11559">
    <property type="entry name" value="CARBOXYLESTERASE"/>
    <property type="match status" value="1"/>
</dbReference>
<evidence type="ECO:0000313" key="5">
    <source>
        <dbReference type="EMBL" id="GHA84846.1"/>
    </source>
</evidence>
<organism evidence="5 6">
    <name type="scientific">Streptomyces termitum</name>
    <dbReference type="NCBI Taxonomy" id="67368"/>
    <lineage>
        <taxon>Bacteria</taxon>
        <taxon>Bacillati</taxon>
        <taxon>Actinomycetota</taxon>
        <taxon>Actinomycetes</taxon>
        <taxon>Kitasatosporales</taxon>
        <taxon>Streptomycetaceae</taxon>
        <taxon>Streptomyces</taxon>
    </lineage>
</organism>
<dbReference type="EMBL" id="BMUL01000007">
    <property type="protein sequence ID" value="GHA84846.1"/>
    <property type="molecule type" value="Genomic_DNA"/>
</dbReference>
<evidence type="ECO:0000259" key="4">
    <source>
        <dbReference type="Pfam" id="PF00135"/>
    </source>
</evidence>
<name>A0A918T3Q0_9ACTN</name>
<evidence type="ECO:0000313" key="6">
    <source>
        <dbReference type="Proteomes" id="UP000644020"/>
    </source>
</evidence>
<dbReference type="AlphaFoldDB" id="A0A918T3Q0"/>
<keyword evidence="6" id="KW-1185">Reference proteome</keyword>
<gene>
    <name evidence="5" type="ORF">GCM10010305_30740</name>
</gene>
<comment type="caution">
    <text evidence="5">The sequence shown here is derived from an EMBL/GenBank/DDBJ whole genome shotgun (WGS) entry which is preliminary data.</text>
</comment>
<proteinExistence type="inferred from homology"/>
<dbReference type="InterPro" id="IPR019826">
    <property type="entry name" value="Carboxylesterase_B_AS"/>
</dbReference>
<evidence type="ECO:0000256" key="2">
    <source>
        <dbReference type="ARBA" id="ARBA00022801"/>
    </source>
</evidence>
<dbReference type="InterPro" id="IPR002018">
    <property type="entry name" value="CarbesteraseB"/>
</dbReference>
<protein>
    <recommendedName>
        <fullName evidence="3">Carboxylic ester hydrolase</fullName>
        <ecNumber evidence="3">3.1.1.-</ecNumber>
    </recommendedName>
</protein>
<comment type="similarity">
    <text evidence="1 3">Belongs to the type-B carboxylesterase/lipase family.</text>
</comment>
<dbReference type="GO" id="GO:0016787">
    <property type="term" value="F:hydrolase activity"/>
    <property type="evidence" value="ECO:0007669"/>
    <property type="project" value="UniProtKB-KW"/>
</dbReference>
<accession>A0A918T3Q0</accession>
<dbReference type="Pfam" id="PF00135">
    <property type="entry name" value="COesterase"/>
    <property type="match status" value="1"/>
</dbReference>